<dbReference type="PRINTS" id="PR00111">
    <property type="entry name" value="ABHYDROLASE"/>
</dbReference>
<protein>
    <submittedName>
        <fullName evidence="3">Alpha/beta hydrolase</fullName>
    </submittedName>
</protein>
<dbReference type="EMBL" id="BMMS01000007">
    <property type="protein sequence ID" value="GGO85829.1"/>
    <property type="molecule type" value="Genomic_DNA"/>
</dbReference>
<reference evidence="3" key="1">
    <citation type="journal article" date="2014" name="Int. J. Syst. Evol. Microbiol.">
        <title>Complete genome sequence of Corynebacterium casei LMG S-19264T (=DSM 44701T), isolated from a smear-ripened cheese.</title>
        <authorList>
            <consortium name="US DOE Joint Genome Institute (JGI-PGF)"/>
            <person name="Walter F."/>
            <person name="Albersmeier A."/>
            <person name="Kalinowski J."/>
            <person name="Ruckert C."/>
        </authorList>
    </citation>
    <scope>NUCLEOTIDE SEQUENCE</scope>
    <source>
        <strain evidence="3">CGMCC 4.7201</strain>
    </source>
</reference>
<dbReference type="Proteomes" id="UP000641932">
    <property type="component" value="Unassembled WGS sequence"/>
</dbReference>
<accession>A0A917ZKR3</accession>
<sequence>MASTESPTEAHGSTAPVDTPTTLADDPAAPQSLTMVPVPGATLAVRAQRPSREGLEPALFVHGLGGSSLNWLPLMELLKDRVDGEAVDLPGFGHSPPPDDSDYTPEGLAGAAIRYMEASGRGPVHLFGNSLGGAVTVRIAATRPDLVRTLTLISPALPELPPKRSALPTALVGLPGVPALFVRATRGWSAERRVRVTIETCYGDPSKVTEQELAAAAREYQRRVELPYFWDVMARSMRGVVTSYLAAGRDSLWRQAEQIKVPVLLIYGVRDKLVSYRMARRACAVFSDARLLVLPDSGHVAMLEHPEVVSRGVRELLGADDLKPSSGRS</sequence>
<dbReference type="RefSeq" id="WP_189131249.1">
    <property type="nucleotide sequence ID" value="NZ_BMMS01000007.1"/>
</dbReference>
<dbReference type="PANTHER" id="PTHR43798">
    <property type="entry name" value="MONOACYLGLYCEROL LIPASE"/>
    <property type="match status" value="1"/>
</dbReference>
<dbReference type="GO" id="GO:0046464">
    <property type="term" value="P:acylglycerol catabolic process"/>
    <property type="evidence" value="ECO:0007669"/>
    <property type="project" value="TreeGrafter"/>
</dbReference>
<keyword evidence="4" id="KW-1185">Reference proteome</keyword>
<dbReference type="GO" id="GO:0016020">
    <property type="term" value="C:membrane"/>
    <property type="evidence" value="ECO:0007669"/>
    <property type="project" value="TreeGrafter"/>
</dbReference>
<evidence type="ECO:0000256" key="1">
    <source>
        <dbReference type="SAM" id="MobiDB-lite"/>
    </source>
</evidence>
<organism evidence="3 4">
    <name type="scientific">Wenjunlia tyrosinilytica</name>
    <dbReference type="NCBI Taxonomy" id="1544741"/>
    <lineage>
        <taxon>Bacteria</taxon>
        <taxon>Bacillati</taxon>
        <taxon>Actinomycetota</taxon>
        <taxon>Actinomycetes</taxon>
        <taxon>Kitasatosporales</taxon>
        <taxon>Streptomycetaceae</taxon>
        <taxon>Wenjunlia</taxon>
    </lineage>
</organism>
<dbReference type="GO" id="GO:0047372">
    <property type="term" value="F:monoacylglycerol lipase activity"/>
    <property type="evidence" value="ECO:0007669"/>
    <property type="project" value="TreeGrafter"/>
</dbReference>
<dbReference type="Pfam" id="PF00561">
    <property type="entry name" value="Abhydrolase_1"/>
    <property type="match status" value="1"/>
</dbReference>
<evidence type="ECO:0000259" key="2">
    <source>
        <dbReference type="Pfam" id="PF00561"/>
    </source>
</evidence>
<dbReference type="SUPFAM" id="SSF53474">
    <property type="entry name" value="alpha/beta-Hydrolases"/>
    <property type="match status" value="1"/>
</dbReference>
<feature type="region of interest" description="Disordered" evidence="1">
    <location>
        <begin position="1"/>
        <end position="34"/>
    </location>
</feature>
<dbReference type="InterPro" id="IPR029058">
    <property type="entry name" value="AB_hydrolase_fold"/>
</dbReference>
<feature type="domain" description="AB hydrolase-1" evidence="2">
    <location>
        <begin position="59"/>
        <end position="306"/>
    </location>
</feature>
<gene>
    <name evidence="3" type="ORF">GCM10012280_20520</name>
</gene>
<comment type="caution">
    <text evidence="3">The sequence shown here is derived from an EMBL/GenBank/DDBJ whole genome shotgun (WGS) entry which is preliminary data.</text>
</comment>
<evidence type="ECO:0000313" key="3">
    <source>
        <dbReference type="EMBL" id="GGO85829.1"/>
    </source>
</evidence>
<dbReference type="Gene3D" id="3.40.50.1820">
    <property type="entry name" value="alpha/beta hydrolase"/>
    <property type="match status" value="1"/>
</dbReference>
<proteinExistence type="predicted"/>
<dbReference type="PANTHER" id="PTHR43798:SF5">
    <property type="entry name" value="MONOACYLGLYCEROL LIPASE ABHD6"/>
    <property type="match status" value="1"/>
</dbReference>
<evidence type="ECO:0000313" key="4">
    <source>
        <dbReference type="Proteomes" id="UP000641932"/>
    </source>
</evidence>
<keyword evidence="3" id="KW-0378">Hydrolase</keyword>
<reference evidence="3" key="2">
    <citation type="submission" date="2020-09" db="EMBL/GenBank/DDBJ databases">
        <authorList>
            <person name="Sun Q."/>
            <person name="Zhou Y."/>
        </authorList>
    </citation>
    <scope>NUCLEOTIDE SEQUENCE</scope>
    <source>
        <strain evidence="3">CGMCC 4.7201</strain>
    </source>
</reference>
<dbReference type="AlphaFoldDB" id="A0A917ZKR3"/>
<name>A0A917ZKR3_9ACTN</name>
<dbReference type="InterPro" id="IPR050266">
    <property type="entry name" value="AB_hydrolase_sf"/>
</dbReference>
<dbReference type="InterPro" id="IPR000073">
    <property type="entry name" value="AB_hydrolase_1"/>
</dbReference>